<keyword evidence="1" id="KW-0813">Transport</keyword>
<dbReference type="InterPro" id="IPR017871">
    <property type="entry name" value="ABC_transporter-like_CS"/>
</dbReference>
<evidence type="ECO:0000259" key="8">
    <source>
        <dbReference type="PROSITE" id="PS50893"/>
    </source>
</evidence>
<evidence type="ECO:0000256" key="1">
    <source>
        <dbReference type="ARBA" id="ARBA00022448"/>
    </source>
</evidence>
<proteinExistence type="predicted"/>
<dbReference type="AlphaFoldDB" id="S9QZ12"/>
<evidence type="ECO:0000313" key="9">
    <source>
        <dbReference type="EMBL" id="EPX84847.1"/>
    </source>
</evidence>
<dbReference type="SUPFAM" id="SSF52540">
    <property type="entry name" value="P-loop containing nucleoside triphosphate hydrolases"/>
    <property type="match status" value="1"/>
</dbReference>
<dbReference type="PANTHER" id="PTHR43790">
    <property type="entry name" value="CARBOHYDRATE TRANSPORT ATP-BINDING PROTEIN MG119-RELATED"/>
    <property type="match status" value="1"/>
</dbReference>
<gene>
    <name evidence="9" type="ORF">ruthe_01844</name>
</gene>
<dbReference type="Gene3D" id="3.40.50.300">
    <property type="entry name" value="P-loop containing nucleotide triphosphate hydrolases"/>
    <property type="match status" value="1"/>
</dbReference>
<dbReference type="HOGENOM" id="CLU_000604_1_2_5"/>
<dbReference type="PATRIC" id="fig|1123069.3.peg.1810"/>
<dbReference type="InterPro" id="IPR050107">
    <property type="entry name" value="ABC_carbohydrate_import_ATPase"/>
</dbReference>
<protein>
    <submittedName>
        <fullName evidence="9">ABC-type sugar transport system, ATPase component</fullName>
    </submittedName>
</protein>
<sequence length="281" mass="30251">MLGEGFSAPVPVAAPAAAARPVAKTPRLRVRNLAAGTKLTDVSLDLHAGEVLGLVALEGQGQDELFDVLGGFRRPRAGGIEVEGRPAAFRHPADAIAAGLTLVPGDRAQALLMSRSVRENIALPLSARPRRWGILPMREEARRVGTAIERLQIDTRAQGEVRRLSGGNQQKVTIARWLAAGVRTLLLFDPTRGIDVRTKRQIYALVRDLAGQGAAVLFYTSELDEIRLACDRAVVVFGGRVVDEIEAARADQATLLRAAYGLTARERETADATANRMEARA</sequence>
<dbReference type="Pfam" id="PF00005">
    <property type="entry name" value="ABC_tran"/>
    <property type="match status" value="1"/>
</dbReference>
<comment type="caution">
    <text evidence="9">The sequence shown here is derived from an EMBL/GenBank/DDBJ whole genome shotgun (WGS) entry which is preliminary data.</text>
</comment>
<evidence type="ECO:0000256" key="7">
    <source>
        <dbReference type="ARBA" id="ARBA00023136"/>
    </source>
</evidence>
<keyword evidence="3" id="KW-0677">Repeat</keyword>
<evidence type="ECO:0000256" key="5">
    <source>
        <dbReference type="ARBA" id="ARBA00022840"/>
    </source>
</evidence>
<dbReference type="PROSITE" id="PS50893">
    <property type="entry name" value="ABC_TRANSPORTER_2"/>
    <property type="match status" value="1"/>
</dbReference>
<dbReference type="GO" id="GO:0016887">
    <property type="term" value="F:ATP hydrolysis activity"/>
    <property type="evidence" value="ECO:0007669"/>
    <property type="project" value="InterPro"/>
</dbReference>
<dbReference type="GO" id="GO:0005524">
    <property type="term" value="F:ATP binding"/>
    <property type="evidence" value="ECO:0007669"/>
    <property type="project" value="UniProtKB-KW"/>
</dbReference>
<dbReference type="STRING" id="1123069.ruthe_01844"/>
<keyword evidence="9" id="KW-0762">Sugar transport</keyword>
<evidence type="ECO:0000256" key="2">
    <source>
        <dbReference type="ARBA" id="ARBA00022475"/>
    </source>
</evidence>
<organism evidence="9 10">
    <name type="scientific">Rubellimicrobium thermophilum DSM 16684</name>
    <dbReference type="NCBI Taxonomy" id="1123069"/>
    <lineage>
        <taxon>Bacteria</taxon>
        <taxon>Pseudomonadati</taxon>
        <taxon>Pseudomonadota</taxon>
        <taxon>Alphaproteobacteria</taxon>
        <taxon>Rhodobacterales</taxon>
        <taxon>Roseobacteraceae</taxon>
        <taxon>Rubellimicrobium</taxon>
    </lineage>
</organism>
<dbReference type="InterPro" id="IPR027417">
    <property type="entry name" value="P-loop_NTPase"/>
</dbReference>
<dbReference type="Proteomes" id="UP000015346">
    <property type="component" value="Unassembled WGS sequence"/>
</dbReference>
<keyword evidence="2" id="KW-1003">Cell membrane</keyword>
<dbReference type="InterPro" id="IPR003439">
    <property type="entry name" value="ABC_transporter-like_ATP-bd"/>
</dbReference>
<keyword evidence="5" id="KW-0067">ATP-binding</keyword>
<name>S9QZ12_9RHOB</name>
<dbReference type="CDD" id="cd03215">
    <property type="entry name" value="ABC_Carb_Monos_II"/>
    <property type="match status" value="1"/>
</dbReference>
<dbReference type="EMBL" id="AOLV01000019">
    <property type="protein sequence ID" value="EPX84847.1"/>
    <property type="molecule type" value="Genomic_DNA"/>
</dbReference>
<keyword evidence="4" id="KW-0547">Nucleotide-binding</keyword>
<keyword evidence="10" id="KW-1185">Reference proteome</keyword>
<evidence type="ECO:0000313" key="10">
    <source>
        <dbReference type="Proteomes" id="UP000015346"/>
    </source>
</evidence>
<dbReference type="PANTHER" id="PTHR43790:SF3">
    <property type="entry name" value="D-ALLOSE IMPORT ATP-BINDING PROTEIN ALSA-RELATED"/>
    <property type="match status" value="1"/>
</dbReference>
<reference evidence="9 10" key="1">
    <citation type="journal article" date="2013" name="Stand. Genomic Sci.">
        <title>Genome sequence of the reddish-pigmented Rubellimicrobium thermophilum type strain (DSM 16684(T)), a member of the Roseobacter clade.</title>
        <authorList>
            <person name="Fiebig A."/>
            <person name="Riedel T."/>
            <person name="Gronow S."/>
            <person name="Petersen J."/>
            <person name="Klenk H.P."/>
            <person name="Goker M."/>
        </authorList>
    </citation>
    <scope>NUCLEOTIDE SEQUENCE [LARGE SCALE GENOMIC DNA]</scope>
    <source>
        <strain evidence="9 10">DSM 16684</strain>
    </source>
</reference>
<feature type="domain" description="ABC transporter" evidence="8">
    <location>
        <begin position="23"/>
        <end position="263"/>
    </location>
</feature>
<evidence type="ECO:0000256" key="6">
    <source>
        <dbReference type="ARBA" id="ARBA00022967"/>
    </source>
</evidence>
<accession>S9QZ12</accession>
<dbReference type="PROSITE" id="PS00211">
    <property type="entry name" value="ABC_TRANSPORTER_1"/>
    <property type="match status" value="1"/>
</dbReference>
<keyword evidence="6" id="KW-1278">Translocase</keyword>
<evidence type="ECO:0000256" key="3">
    <source>
        <dbReference type="ARBA" id="ARBA00022737"/>
    </source>
</evidence>
<keyword evidence="7" id="KW-0472">Membrane</keyword>
<evidence type="ECO:0000256" key="4">
    <source>
        <dbReference type="ARBA" id="ARBA00022741"/>
    </source>
</evidence>